<evidence type="ECO:0000313" key="3">
    <source>
        <dbReference type="Proteomes" id="UP000245390"/>
    </source>
</evidence>
<dbReference type="OrthoDB" id="7875742at2"/>
<comment type="caution">
    <text evidence="2">The sequence shown here is derived from an EMBL/GenBank/DDBJ whole genome shotgun (WGS) entry which is preliminary data.</text>
</comment>
<protein>
    <recommendedName>
        <fullName evidence="4">Aspartate carbamoyltransferase catalytic subunit</fullName>
    </recommendedName>
</protein>
<organism evidence="2 3">
    <name type="scientific">Silicimonas algicola</name>
    <dbReference type="NCBI Taxonomy" id="1826607"/>
    <lineage>
        <taxon>Bacteria</taxon>
        <taxon>Pseudomonadati</taxon>
        <taxon>Pseudomonadota</taxon>
        <taxon>Alphaproteobacteria</taxon>
        <taxon>Rhodobacterales</taxon>
        <taxon>Paracoccaceae</taxon>
    </lineage>
</organism>
<keyword evidence="1" id="KW-0812">Transmembrane</keyword>
<sequence length="177" mass="19013">MTSDPFTIPTGERGVVRVFTTDLEPEGDAAITPGNLQRLLGPDVTLDAEKVEVFPSSVIEGLGLSSYLQEGYGVPREALSGKAAALDALSGLVILIPSSAFEGRTQVLEPNPGLRFVGSFREPDPEPPQRMAPAEAEDYIEPRETRIDPEPRQRMSSWVIALGALLIAAALVLYVVI</sequence>
<name>A0A316G8Q0_9RHOB</name>
<dbReference type="RefSeq" id="WP_109759071.1">
    <property type="nucleotide sequence ID" value="NZ_CP034588.1"/>
</dbReference>
<accession>A0A316G8Q0</accession>
<gene>
    <name evidence="2" type="ORF">C8D95_10447</name>
</gene>
<reference evidence="2 3" key="1">
    <citation type="submission" date="2018-05" db="EMBL/GenBank/DDBJ databases">
        <title>Genomic Encyclopedia of Type Strains, Phase IV (KMG-IV): sequencing the most valuable type-strain genomes for metagenomic binning, comparative biology and taxonomic classification.</title>
        <authorList>
            <person name="Goeker M."/>
        </authorList>
    </citation>
    <scope>NUCLEOTIDE SEQUENCE [LARGE SCALE GENOMIC DNA]</scope>
    <source>
        <strain evidence="2 3">DSM 103371</strain>
    </source>
</reference>
<keyword evidence="1" id="KW-0472">Membrane</keyword>
<keyword evidence="1" id="KW-1133">Transmembrane helix</keyword>
<dbReference type="EMBL" id="QGGV01000004">
    <property type="protein sequence ID" value="PWK56376.1"/>
    <property type="molecule type" value="Genomic_DNA"/>
</dbReference>
<dbReference type="KEGG" id="salo:EF888_20525"/>
<dbReference type="Proteomes" id="UP000245390">
    <property type="component" value="Unassembled WGS sequence"/>
</dbReference>
<dbReference type="AlphaFoldDB" id="A0A316G8Q0"/>
<feature type="transmembrane region" description="Helical" evidence="1">
    <location>
        <begin position="155"/>
        <end position="176"/>
    </location>
</feature>
<proteinExistence type="predicted"/>
<evidence type="ECO:0000313" key="2">
    <source>
        <dbReference type="EMBL" id="PWK56376.1"/>
    </source>
</evidence>
<keyword evidence="3" id="KW-1185">Reference proteome</keyword>
<evidence type="ECO:0000256" key="1">
    <source>
        <dbReference type="SAM" id="Phobius"/>
    </source>
</evidence>
<evidence type="ECO:0008006" key="4">
    <source>
        <dbReference type="Google" id="ProtNLM"/>
    </source>
</evidence>